<sequence>MYIKVHPGQTRNCKAIASNGLTELFIWKRQKAEQDKDELIEELYRQIGQLKVELDWLKKSGINI</sequence>
<accession>A0A1X4XUT9</accession>
<evidence type="ECO:0000313" key="2">
    <source>
        <dbReference type="Proteomes" id="UP000194141"/>
    </source>
</evidence>
<dbReference type="Proteomes" id="UP000194141">
    <property type="component" value="Unassembled WGS sequence"/>
</dbReference>
<evidence type="ECO:0000313" key="1">
    <source>
        <dbReference type="EMBL" id="OSS41299.1"/>
    </source>
</evidence>
<evidence type="ECO:0008006" key="3">
    <source>
        <dbReference type="Google" id="ProtNLM"/>
    </source>
</evidence>
<dbReference type="EMBL" id="MDSU01000018">
    <property type="protein sequence ID" value="OSS41299.1"/>
    <property type="molecule type" value="Genomic_DNA"/>
</dbReference>
<reference evidence="1 2" key="1">
    <citation type="journal article" date="2017" name="Front. Microbiol.">
        <title>Genome Sequence of Desulfurella amilsii Strain TR1 and Comparative Genomics of Desulfurellaceae Family.</title>
        <authorList>
            <person name="Florentino A.P."/>
            <person name="Stams A.J."/>
            <person name="Sanchez-Andrea I."/>
        </authorList>
    </citation>
    <scope>NUCLEOTIDE SEQUENCE [LARGE SCALE GENOMIC DNA]</scope>
    <source>
        <strain evidence="1 2">TR1</strain>
    </source>
</reference>
<dbReference type="AlphaFoldDB" id="A0A1X4XUT9"/>
<comment type="caution">
    <text evidence="1">The sequence shown here is derived from an EMBL/GenBank/DDBJ whole genome shotgun (WGS) entry which is preliminary data.</text>
</comment>
<dbReference type="STRING" id="1562698.DESAMIL20_852"/>
<keyword evidence="2" id="KW-1185">Reference proteome</keyword>
<name>A0A1X4XUT9_9BACT</name>
<organism evidence="1 2">
    <name type="scientific">Desulfurella amilsii</name>
    <dbReference type="NCBI Taxonomy" id="1562698"/>
    <lineage>
        <taxon>Bacteria</taxon>
        <taxon>Pseudomonadati</taxon>
        <taxon>Campylobacterota</taxon>
        <taxon>Desulfurellia</taxon>
        <taxon>Desulfurellales</taxon>
        <taxon>Desulfurellaceae</taxon>
        <taxon>Desulfurella</taxon>
    </lineage>
</organism>
<protein>
    <recommendedName>
        <fullName evidence="3">Mobile element protein</fullName>
    </recommendedName>
</protein>
<gene>
    <name evidence="1" type="ORF">DESAMIL20_852</name>
</gene>
<proteinExistence type="predicted"/>